<name>A0A4R1YPG0_9RHOB</name>
<keyword evidence="4" id="KW-0963">Cytoplasm</keyword>
<keyword evidence="12" id="KW-1185">Reference proteome</keyword>
<evidence type="ECO:0000313" key="11">
    <source>
        <dbReference type="EMBL" id="TCM79997.1"/>
    </source>
</evidence>
<evidence type="ECO:0000256" key="8">
    <source>
        <dbReference type="ARBA" id="ARBA00022840"/>
    </source>
</evidence>
<keyword evidence="9" id="KW-0460">Magnesium</keyword>
<evidence type="ECO:0000256" key="7">
    <source>
        <dbReference type="ARBA" id="ARBA00022741"/>
    </source>
</evidence>
<dbReference type="PANTHER" id="PTHR33540">
    <property type="entry name" value="TRNA THREONYLCARBAMOYLADENOSINE BIOSYNTHESIS PROTEIN TSAE"/>
    <property type="match status" value="1"/>
</dbReference>
<evidence type="ECO:0000256" key="10">
    <source>
        <dbReference type="ARBA" id="ARBA00032441"/>
    </source>
</evidence>
<keyword evidence="6" id="KW-0479">Metal-binding</keyword>
<dbReference type="Gene3D" id="3.40.50.300">
    <property type="entry name" value="P-loop containing nucleotide triphosphate hydrolases"/>
    <property type="match status" value="1"/>
</dbReference>
<dbReference type="GO" id="GO:0005737">
    <property type="term" value="C:cytoplasm"/>
    <property type="evidence" value="ECO:0007669"/>
    <property type="project" value="UniProtKB-SubCell"/>
</dbReference>
<comment type="subcellular location">
    <subcellularLocation>
        <location evidence="1">Cytoplasm</location>
    </subcellularLocation>
</comment>
<sequence length="152" mass="16257">MRAFADRMAGLLRAGDTILLEGSIGAGKTAFSRALIGALRARAGLPPEDVPSPTFTLVQVYQAGPIEIWHADLYRLSHPDEVVELGLDEAFGTALCIVEWPDRLGDLAPAGALRLRLAQGADEESREAVLSFSDPAWSDRLDAALAEIAFDA</sequence>
<evidence type="ECO:0000256" key="1">
    <source>
        <dbReference type="ARBA" id="ARBA00004496"/>
    </source>
</evidence>
<comment type="similarity">
    <text evidence="2">Belongs to the TsaE family.</text>
</comment>
<accession>A0A4R1YPG0</accession>
<dbReference type="AlphaFoldDB" id="A0A4R1YPG0"/>
<evidence type="ECO:0000256" key="9">
    <source>
        <dbReference type="ARBA" id="ARBA00022842"/>
    </source>
</evidence>
<evidence type="ECO:0000256" key="3">
    <source>
        <dbReference type="ARBA" id="ARBA00019010"/>
    </source>
</evidence>
<dbReference type="EMBL" id="SLVM01000021">
    <property type="protein sequence ID" value="TCM79997.1"/>
    <property type="molecule type" value="Genomic_DNA"/>
</dbReference>
<reference evidence="11 12" key="1">
    <citation type="submission" date="2019-03" db="EMBL/GenBank/DDBJ databases">
        <title>Genomic Encyclopedia of Type Strains, Phase IV (KMG-IV): sequencing the most valuable type-strain genomes for metagenomic binning, comparative biology and taxonomic classification.</title>
        <authorList>
            <person name="Goeker M."/>
        </authorList>
    </citation>
    <scope>NUCLEOTIDE SEQUENCE [LARGE SCALE GENOMIC DNA]</scope>
    <source>
        <strain evidence="11 12">DSM 21153</strain>
    </source>
</reference>
<keyword evidence="5" id="KW-0819">tRNA processing</keyword>
<dbReference type="InterPro" id="IPR027417">
    <property type="entry name" value="P-loop_NTPase"/>
</dbReference>
<gene>
    <name evidence="11" type="ORF">EV216_12134</name>
</gene>
<dbReference type="PANTHER" id="PTHR33540:SF2">
    <property type="entry name" value="TRNA THREONYLCARBAMOYLADENOSINE BIOSYNTHESIS PROTEIN TSAE"/>
    <property type="match status" value="1"/>
</dbReference>
<dbReference type="NCBIfam" id="TIGR00150">
    <property type="entry name" value="T6A_YjeE"/>
    <property type="match status" value="1"/>
</dbReference>
<evidence type="ECO:0000256" key="6">
    <source>
        <dbReference type="ARBA" id="ARBA00022723"/>
    </source>
</evidence>
<proteinExistence type="inferred from homology"/>
<dbReference type="Pfam" id="PF02367">
    <property type="entry name" value="TsaE"/>
    <property type="match status" value="1"/>
</dbReference>
<dbReference type="InterPro" id="IPR003442">
    <property type="entry name" value="T6A_TsaE"/>
</dbReference>
<evidence type="ECO:0000256" key="2">
    <source>
        <dbReference type="ARBA" id="ARBA00007599"/>
    </source>
</evidence>
<dbReference type="GO" id="GO:0002949">
    <property type="term" value="P:tRNA threonylcarbamoyladenosine modification"/>
    <property type="evidence" value="ECO:0007669"/>
    <property type="project" value="InterPro"/>
</dbReference>
<protein>
    <recommendedName>
        <fullName evidence="3">tRNA threonylcarbamoyladenosine biosynthesis protein TsaE</fullName>
    </recommendedName>
    <alternativeName>
        <fullName evidence="10">t(6)A37 threonylcarbamoyladenosine biosynthesis protein TsaE</fullName>
    </alternativeName>
</protein>
<dbReference type="GO" id="GO:0046872">
    <property type="term" value="F:metal ion binding"/>
    <property type="evidence" value="ECO:0007669"/>
    <property type="project" value="UniProtKB-KW"/>
</dbReference>
<organism evidence="11 12">
    <name type="scientific">Rhodovulum steppense</name>
    <dbReference type="NCBI Taxonomy" id="540251"/>
    <lineage>
        <taxon>Bacteria</taxon>
        <taxon>Pseudomonadati</taxon>
        <taxon>Pseudomonadota</taxon>
        <taxon>Alphaproteobacteria</taxon>
        <taxon>Rhodobacterales</taxon>
        <taxon>Paracoccaceae</taxon>
        <taxon>Rhodovulum</taxon>
    </lineage>
</organism>
<dbReference type="SUPFAM" id="SSF52540">
    <property type="entry name" value="P-loop containing nucleoside triphosphate hydrolases"/>
    <property type="match status" value="1"/>
</dbReference>
<dbReference type="GO" id="GO:0005524">
    <property type="term" value="F:ATP binding"/>
    <property type="evidence" value="ECO:0007669"/>
    <property type="project" value="UniProtKB-KW"/>
</dbReference>
<comment type="caution">
    <text evidence="11">The sequence shown here is derived from an EMBL/GenBank/DDBJ whole genome shotgun (WGS) entry which is preliminary data.</text>
</comment>
<keyword evidence="7" id="KW-0547">Nucleotide-binding</keyword>
<keyword evidence="8" id="KW-0067">ATP-binding</keyword>
<evidence type="ECO:0000256" key="4">
    <source>
        <dbReference type="ARBA" id="ARBA00022490"/>
    </source>
</evidence>
<dbReference type="Proteomes" id="UP000295277">
    <property type="component" value="Unassembled WGS sequence"/>
</dbReference>
<evidence type="ECO:0000256" key="5">
    <source>
        <dbReference type="ARBA" id="ARBA00022694"/>
    </source>
</evidence>
<evidence type="ECO:0000313" key="12">
    <source>
        <dbReference type="Proteomes" id="UP000295277"/>
    </source>
</evidence>